<organism evidence="2 3">
    <name type="scientific">Streptomyces liliiviolaceus</name>
    <dbReference type="NCBI Taxonomy" id="2823109"/>
    <lineage>
        <taxon>Bacteria</taxon>
        <taxon>Bacillati</taxon>
        <taxon>Actinomycetota</taxon>
        <taxon>Actinomycetes</taxon>
        <taxon>Kitasatosporales</taxon>
        <taxon>Streptomycetaceae</taxon>
        <taxon>Streptomyces</taxon>
    </lineage>
</organism>
<accession>A0A941BAA0</accession>
<keyword evidence="3" id="KW-1185">Reference proteome</keyword>
<dbReference type="RefSeq" id="WP_210885229.1">
    <property type="nucleotide sequence ID" value="NZ_JAGPYQ010000001.1"/>
</dbReference>
<feature type="transmembrane region" description="Helical" evidence="1">
    <location>
        <begin position="168"/>
        <end position="186"/>
    </location>
</feature>
<name>A0A941BAA0_9ACTN</name>
<feature type="transmembrane region" description="Helical" evidence="1">
    <location>
        <begin position="12"/>
        <end position="31"/>
    </location>
</feature>
<gene>
    <name evidence="2" type="ORF">J8N05_22325</name>
</gene>
<dbReference type="Proteomes" id="UP000677413">
    <property type="component" value="Unassembled WGS sequence"/>
</dbReference>
<proteinExistence type="predicted"/>
<reference evidence="2 3" key="1">
    <citation type="submission" date="2021-04" db="EMBL/GenBank/DDBJ databases">
        <authorList>
            <person name="Tang X."/>
            <person name="Zhou X."/>
            <person name="Chen X."/>
            <person name="Cernava T."/>
            <person name="Zhang C."/>
        </authorList>
    </citation>
    <scope>NUCLEOTIDE SEQUENCE [LARGE SCALE GENOMIC DNA]</scope>
    <source>
        <strain evidence="2 3">BH-SS-21</strain>
    </source>
</reference>
<evidence type="ECO:0000313" key="2">
    <source>
        <dbReference type="EMBL" id="MBQ0850903.1"/>
    </source>
</evidence>
<dbReference type="EMBL" id="JAGPYQ010000001">
    <property type="protein sequence ID" value="MBQ0850903.1"/>
    <property type="molecule type" value="Genomic_DNA"/>
</dbReference>
<sequence>MGPGRAPEKWLLRVGLVGLFIATPGVTVGCFEGFDDGTEAGAFAWFTMFIGGLLVGAAAYGGLLLSLNPQSRKERRRRTVALRSLQAPLATADLTYSTLLEAATSSAGDAPRQKPPAPATDDRGRLVWWRDRALLSAFRLPGIAGWTVFVALTGLSGVLHLFGGTGRGLLFLAASACGLVVSVFGARRARALARVAVSEDVRPMRWLLLHEPHDGEAYLLLYEADGDPDETAPLLLQIATKRQARRLAPAGVADVHGLPRPGAALVPWIDGAPLWTSHRVTTLDLTSEDDRGLLTYLMGPVPRDARA</sequence>
<dbReference type="AlphaFoldDB" id="A0A941BAA0"/>
<keyword evidence="1" id="KW-1133">Transmembrane helix</keyword>
<dbReference type="PROSITE" id="PS51257">
    <property type="entry name" value="PROKAR_LIPOPROTEIN"/>
    <property type="match status" value="1"/>
</dbReference>
<keyword evidence="1" id="KW-0812">Transmembrane</keyword>
<feature type="transmembrane region" description="Helical" evidence="1">
    <location>
        <begin position="43"/>
        <end position="67"/>
    </location>
</feature>
<protein>
    <submittedName>
        <fullName evidence="2">Uncharacterized protein</fullName>
    </submittedName>
</protein>
<evidence type="ECO:0000256" key="1">
    <source>
        <dbReference type="SAM" id="Phobius"/>
    </source>
</evidence>
<feature type="transmembrane region" description="Helical" evidence="1">
    <location>
        <begin position="140"/>
        <end position="162"/>
    </location>
</feature>
<comment type="caution">
    <text evidence="2">The sequence shown here is derived from an EMBL/GenBank/DDBJ whole genome shotgun (WGS) entry which is preliminary data.</text>
</comment>
<evidence type="ECO:0000313" key="3">
    <source>
        <dbReference type="Proteomes" id="UP000677413"/>
    </source>
</evidence>
<keyword evidence="1" id="KW-0472">Membrane</keyword>